<dbReference type="EMBL" id="CP003557">
    <property type="protein sequence ID" value="AFN75542.1"/>
    <property type="molecule type" value="Genomic_DNA"/>
</dbReference>
<sequence>MDKTRIAIIGLGSIAQLVHLPVITKLSNVELKAVCEVNKNRLRTIGDKIPASKRYTDYREMISQEELDAVVITTPTDTHKQIAVDCLNAGLDLLIEKPVALNYKEAQEIDRAAQKNKKLAMVGMNLRFRPDSMLMKSIINSGELGDIFYIKCGWLRKKSSAQKWFMDKKKSGGGVVIDLGILLLDLAVWMFGEDKIESSAVHKFNTKYEDVEDSAVGIVRLDPNKAINFEVSWELYSDTDSFNFIIHGTKGAAQLNPLKVFRKIESTYFDYSLSKSSVSNLYRKSYENEIKHFIASLRGEVPPVSTSEEAVVRMKLLDTIYKSADLKKEIKF</sequence>
<name>I6YYB4_MELRP</name>
<evidence type="ECO:0000256" key="1">
    <source>
        <dbReference type="ARBA" id="ARBA00010928"/>
    </source>
</evidence>
<evidence type="ECO:0000259" key="4">
    <source>
        <dbReference type="Pfam" id="PF02894"/>
    </source>
</evidence>
<dbReference type="GO" id="GO:0000166">
    <property type="term" value="F:nucleotide binding"/>
    <property type="evidence" value="ECO:0007669"/>
    <property type="project" value="InterPro"/>
</dbReference>
<evidence type="ECO:0000256" key="2">
    <source>
        <dbReference type="ARBA" id="ARBA00023002"/>
    </source>
</evidence>
<dbReference type="InterPro" id="IPR036291">
    <property type="entry name" value="NAD(P)-bd_dom_sf"/>
</dbReference>
<keyword evidence="2" id="KW-0560">Oxidoreductase</keyword>
<protein>
    <submittedName>
        <fullName evidence="5">Oxidoreductase domain-containing protein</fullName>
    </submittedName>
</protein>
<gene>
    <name evidence="5" type="ordered locus">MROS_2312</name>
</gene>
<dbReference type="eggNOG" id="COG0673">
    <property type="taxonomic scope" value="Bacteria"/>
</dbReference>
<dbReference type="STRING" id="1191523.MROS_2312"/>
<dbReference type="HOGENOM" id="CLU_023194_1_4_10"/>
<organism evidence="5 6">
    <name type="scientific">Melioribacter roseus (strain DSM 23840 / JCM 17771 / VKM B-2668 / P3M-2)</name>
    <dbReference type="NCBI Taxonomy" id="1191523"/>
    <lineage>
        <taxon>Bacteria</taxon>
        <taxon>Pseudomonadati</taxon>
        <taxon>Ignavibacteriota</taxon>
        <taxon>Ignavibacteria</taxon>
        <taxon>Ignavibacteriales</taxon>
        <taxon>Melioribacteraceae</taxon>
        <taxon>Melioribacter</taxon>
    </lineage>
</organism>
<comment type="similarity">
    <text evidence="1">Belongs to the Gfo/Idh/MocA family.</text>
</comment>
<dbReference type="KEGG" id="mro:MROS_2312"/>
<dbReference type="PANTHER" id="PTHR43708:SF5">
    <property type="entry name" value="CONSERVED EXPRESSED OXIDOREDUCTASE (EUROFUNG)-RELATED"/>
    <property type="match status" value="1"/>
</dbReference>
<proteinExistence type="inferred from homology"/>
<dbReference type="GO" id="GO:0016491">
    <property type="term" value="F:oxidoreductase activity"/>
    <property type="evidence" value="ECO:0007669"/>
    <property type="project" value="UniProtKB-KW"/>
</dbReference>
<dbReference type="InterPro" id="IPR000683">
    <property type="entry name" value="Gfo/Idh/MocA-like_OxRdtase_N"/>
</dbReference>
<dbReference type="AlphaFoldDB" id="I6YYB4"/>
<dbReference type="RefSeq" id="WP_014856974.1">
    <property type="nucleotide sequence ID" value="NC_018178.1"/>
</dbReference>
<accession>I6YYB4</accession>
<dbReference type="Gene3D" id="3.40.50.720">
    <property type="entry name" value="NAD(P)-binding Rossmann-like Domain"/>
    <property type="match status" value="1"/>
</dbReference>
<evidence type="ECO:0000313" key="6">
    <source>
        <dbReference type="Proteomes" id="UP000009011"/>
    </source>
</evidence>
<reference evidence="5 6" key="1">
    <citation type="journal article" date="2013" name="PLoS ONE">
        <title>Genomic analysis of Melioribacter roseus, facultatively anaerobic organotrophic bacterium representing a novel deep lineage within Bacteriodetes/Chlorobi group.</title>
        <authorList>
            <person name="Kadnikov V.V."/>
            <person name="Mardanov A.V."/>
            <person name="Podosokorskaya O.A."/>
            <person name="Gavrilov S.N."/>
            <person name="Kublanov I.V."/>
            <person name="Beletsky A.V."/>
            <person name="Bonch-Osmolovskaya E.A."/>
            <person name="Ravin N.V."/>
        </authorList>
    </citation>
    <scope>NUCLEOTIDE SEQUENCE [LARGE SCALE GENOMIC DNA]</scope>
    <source>
        <strain evidence="6">JCM 17771 / P3M-2</strain>
    </source>
</reference>
<dbReference type="PANTHER" id="PTHR43708">
    <property type="entry name" value="CONSERVED EXPRESSED OXIDOREDUCTASE (EUROFUNG)"/>
    <property type="match status" value="1"/>
</dbReference>
<dbReference type="InterPro" id="IPR004104">
    <property type="entry name" value="Gfo/Idh/MocA-like_OxRdtase_C"/>
</dbReference>
<dbReference type="SUPFAM" id="SSF55347">
    <property type="entry name" value="Glyceraldehyde-3-phosphate dehydrogenase-like, C-terminal domain"/>
    <property type="match status" value="1"/>
</dbReference>
<dbReference type="Pfam" id="PF02894">
    <property type="entry name" value="GFO_IDH_MocA_C"/>
    <property type="match status" value="1"/>
</dbReference>
<dbReference type="Proteomes" id="UP000009011">
    <property type="component" value="Chromosome"/>
</dbReference>
<feature type="domain" description="Gfo/Idh/MocA-like oxidoreductase N-terminal" evidence="3">
    <location>
        <begin position="5"/>
        <end position="123"/>
    </location>
</feature>
<keyword evidence="6" id="KW-1185">Reference proteome</keyword>
<dbReference type="Gene3D" id="3.30.360.10">
    <property type="entry name" value="Dihydrodipicolinate Reductase, domain 2"/>
    <property type="match status" value="1"/>
</dbReference>
<dbReference type="Pfam" id="PF01408">
    <property type="entry name" value="GFO_IDH_MocA"/>
    <property type="match status" value="1"/>
</dbReference>
<feature type="domain" description="Gfo/Idh/MocA-like oxidoreductase C-terminal" evidence="4">
    <location>
        <begin position="136"/>
        <end position="330"/>
    </location>
</feature>
<dbReference type="SUPFAM" id="SSF51735">
    <property type="entry name" value="NAD(P)-binding Rossmann-fold domains"/>
    <property type="match status" value="1"/>
</dbReference>
<dbReference type="InterPro" id="IPR051317">
    <property type="entry name" value="Gfo/Idh/MocA_oxidoreduct"/>
</dbReference>
<dbReference type="OrthoDB" id="9815825at2"/>
<evidence type="ECO:0000313" key="5">
    <source>
        <dbReference type="EMBL" id="AFN75542.1"/>
    </source>
</evidence>
<evidence type="ECO:0000259" key="3">
    <source>
        <dbReference type="Pfam" id="PF01408"/>
    </source>
</evidence>